<comment type="cofactor">
    <cofactor evidence="1">
        <name>NAD(+)</name>
        <dbReference type="ChEBI" id="CHEBI:57540"/>
    </cofactor>
</comment>
<reference evidence="5 6" key="1">
    <citation type="submission" date="2021-06" db="EMBL/GenBank/DDBJ databases">
        <title>Bacillus sp. RD4P76, an endophyte from a halophyte.</title>
        <authorList>
            <person name="Sun J.-Q."/>
        </authorList>
    </citation>
    <scope>NUCLEOTIDE SEQUENCE [LARGE SCALE GENOMIC DNA]</scope>
    <source>
        <strain evidence="5 6">CGMCC 1.15917</strain>
    </source>
</reference>
<name>A0ABS6JKZ1_9BACI</name>
<dbReference type="RefSeq" id="WP_217068809.1">
    <property type="nucleotide sequence ID" value="NZ_JAHQCS010000173.1"/>
</dbReference>
<dbReference type="EMBL" id="JAHQCS010000173">
    <property type="protein sequence ID" value="MBU9714328.1"/>
    <property type="molecule type" value="Genomic_DNA"/>
</dbReference>
<keyword evidence="2" id="KW-0520">NAD</keyword>
<dbReference type="PANTHER" id="PTHR43078:SF6">
    <property type="entry name" value="UDP-GLUCURONIC ACID DECARBOXYLASE 1"/>
    <property type="match status" value="1"/>
</dbReference>
<evidence type="ECO:0000313" key="5">
    <source>
        <dbReference type="EMBL" id="MBU9714328.1"/>
    </source>
</evidence>
<feature type="domain" description="NAD-dependent epimerase/dehydratase" evidence="4">
    <location>
        <begin position="5"/>
        <end position="243"/>
    </location>
</feature>
<dbReference type="Pfam" id="PF01370">
    <property type="entry name" value="Epimerase"/>
    <property type="match status" value="1"/>
</dbReference>
<evidence type="ECO:0000256" key="1">
    <source>
        <dbReference type="ARBA" id="ARBA00001911"/>
    </source>
</evidence>
<accession>A0ABS6JKZ1</accession>
<dbReference type="InterPro" id="IPR044516">
    <property type="entry name" value="UXS-like"/>
</dbReference>
<gene>
    <name evidence="5" type="ORF">KS419_21540</name>
</gene>
<protein>
    <submittedName>
        <fullName evidence="5">NAD-dependent epimerase/dehydratase family protein</fullName>
    </submittedName>
</protein>
<dbReference type="PANTHER" id="PTHR43078">
    <property type="entry name" value="UDP-GLUCURONIC ACID DECARBOXYLASE-RELATED"/>
    <property type="match status" value="1"/>
</dbReference>
<keyword evidence="6" id="KW-1185">Reference proteome</keyword>
<sequence length="318" mass="35567">MGKTLITGVAGVIGSYLAEELLRRGIDVIGIDNFCTGQREFMNKLKREYPHFELVEGDVTERGVFINSLFLNVTEIYHLATPRATSFFQENPFAAVAAYTTGTQNVLKLAYRNDAKLLFVSNPKAEMSQSSTSLESFQNDISQPNESNGEAARLGEIYCYEYMKRYGVDCKIIRLWNTYSPGFLENDSRVIAKFITQAAAGKNITIFGDGSQTETFCYIDDVIEAMVLTMKHDQASGDILEIGSDEKYTILEVAKLVKKTVGSDSQIIFDTDKKESVSFQSPNLNKAKNLLGWEPKVTLEEGLQKTIQSLKAKNQYTK</sequence>
<dbReference type="InterPro" id="IPR001509">
    <property type="entry name" value="Epimerase_deHydtase"/>
</dbReference>
<evidence type="ECO:0000313" key="6">
    <source>
        <dbReference type="Proteomes" id="UP000784880"/>
    </source>
</evidence>
<comment type="caution">
    <text evidence="5">The sequence shown here is derived from an EMBL/GenBank/DDBJ whole genome shotgun (WGS) entry which is preliminary data.</text>
</comment>
<evidence type="ECO:0000259" key="4">
    <source>
        <dbReference type="Pfam" id="PF01370"/>
    </source>
</evidence>
<evidence type="ECO:0000256" key="3">
    <source>
        <dbReference type="ARBA" id="ARBA00023239"/>
    </source>
</evidence>
<organism evidence="5 6">
    <name type="scientific">Evansella tamaricis</name>
    <dbReference type="NCBI Taxonomy" id="2069301"/>
    <lineage>
        <taxon>Bacteria</taxon>
        <taxon>Bacillati</taxon>
        <taxon>Bacillota</taxon>
        <taxon>Bacilli</taxon>
        <taxon>Bacillales</taxon>
        <taxon>Bacillaceae</taxon>
        <taxon>Evansella</taxon>
    </lineage>
</organism>
<dbReference type="Proteomes" id="UP000784880">
    <property type="component" value="Unassembled WGS sequence"/>
</dbReference>
<proteinExistence type="predicted"/>
<evidence type="ECO:0000256" key="2">
    <source>
        <dbReference type="ARBA" id="ARBA00023027"/>
    </source>
</evidence>
<keyword evidence="3" id="KW-0456">Lyase</keyword>